<evidence type="ECO:0000313" key="7">
    <source>
        <dbReference type="Proteomes" id="UP001249851"/>
    </source>
</evidence>
<organism evidence="6 7">
    <name type="scientific">Acropora cervicornis</name>
    <name type="common">Staghorn coral</name>
    <dbReference type="NCBI Taxonomy" id="6130"/>
    <lineage>
        <taxon>Eukaryota</taxon>
        <taxon>Metazoa</taxon>
        <taxon>Cnidaria</taxon>
        <taxon>Anthozoa</taxon>
        <taxon>Hexacorallia</taxon>
        <taxon>Scleractinia</taxon>
        <taxon>Astrocoeniina</taxon>
        <taxon>Acroporidae</taxon>
        <taxon>Acropora</taxon>
    </lineage>
</organism>
<dbReference type="GO" id="GO:0008270">
    <property type="term" value="F:zinc ion binding"/>
    <property type="evidence" value="ECO:0007669"/>
    <property type="project" value="UniProtKB-KW"/>
</dbReference>
<proteinExistence type="predicted"/>
<keyword evidence="2 4" id="KW-0863">Zinc-finger</keyword>
<dbReference type="Proteomes" id="UP001249851">
    <property type="component" value="Unassembled WGS sequence"/>
</dbReference>
<accession>A0AAD9UYI5</accession>
<comment type="caution">
    <text evidence="6">The sequence shown here is derived from an EMBL/GenBank/DDBJ whole genome shotgun (WGS) entry which is preliminary data.</text>
</comment>
<keyword evidence="7" id="KW-1185">Reference proteome</keyword>
<sequence>MAYCSPTFSSKTLLKYKHGLAYVSNADGRGIFSIYGIFKRADEPAKMTYNLVNILCYVGGEIRDGFFFEKLKESELVSIVESNFRMAKGKAFFQLCPIEEAAKLLVIPCYEKAKKRGTEIFKNHEVQRSFELYERISCFCSCGNEEEFVLAKCGCEVKKAFTHLDLRRPELDAWWLEKTELNHLGCSAPPPPMNFPESETIFSGSDNMIDFMSEANNQRERTSAWKKRVLEMFSTSENFARLIGAAQHQALWYLWKGDQKMAITMLDSVNRIRKDQIEERILSAKIPVVELFLNLTQIQLAKMGECEGQHSTVDWQQSTEHFCKTCYSPAKRVMSGFSSGSWILTCVEKDGKGMIGTDASRRNLITALAIVKRIESKAEFKTVIDFSLKESLEAFLEHSFVNLYWKNKPTPPMTESLIDDAVCDFVDAIDCASFEPFEWAKSCTEILKDLMEKHCHEKLSKTNITDVAVLFQKAFESQIIQNIEKVEEVPQYASLHEDRSSLYQLNSVMTALTVAPSVVSCFLLKWKNKTDFEKKKALSASLNEFLASMKKVYEGYSKKSLPLCLREDVDSSQSSSICKKRQCACQDLAKFQDYVVELLCGTRNPVSFLSCSLDGSVSLSAALFVDNCGELIEDMVLCHDIYIYEEIMDADNLEGFAKCPRLAGLCKFACSEIYTWLKIKMIANFKKSVWKEESSQEMNHCMCCGKVACEDVVLMKCSACKAVVYCSSECQRKDWKTGHKQKCHILRKP</sequence>
<name>A0AAD9UYI5_ACRCE</name>
<dbReference type="PROSITE" id="PS50865">
    <property type="entry name" value="ZF_MYND_2"/>
    <property type="match status" value="1"/>
</dbReference>
<evidence type="ECO:0000256" key="3">
    <source>
        <dbReference type="ARBA" id="ARBA00022833"/>
    </source>
</evidence>
<dbReference type="AlphaFoldDB" id="A0AAD9UYI5"/>
<dbReference type="SUPFAM" id="SSF144232">
    <property type="entry name" value="HIT/MYND zinc finger-like"/>
    <property type="match status" value="1"/>
</dbReference>
<dbReference type="InterPro" id="IPR002893">
    <property type="entry name" value="Znf_MYND"/>
</dbReference>
<evidence type="ECO:0000256" key="2">
    <source>
        <dbReference type="ARBA" id="ARBA00022771"/>
    </source>
</evidence>
<evidence type="ECO:0000256" key="4">
    <source>
        <dbReference type="PROSITE-ProRule" id="PRU00134"/>
    </source>
</evidence>
<reference evidence="6" key="2">
    <citation type="journal article" date="2023" name="Science">
        <title>Genomic signatures of disease resistance in endangered staghorn corals.</title>
        <authorList>
            <person name="Vollmer S.V."/>
            <person name="Selwyn J.D."/>
            <person name="Despard B.A."/>
            <person name="Roesel C.L."/>
        </authorList>
    </citation>
    <scope>NUCLEOTIDE SEQUENCE</scope>
    <source>
        <strain evidence="6">K2</strain>
    </source>
</reference>
<feature type="domain" description="MYND-type" evidence="5">
    <location>
        <begin position="701"/>
        <end position="743"/>
    </location>
</feature>
<dbReference type="Gene3D" id="6.10.140.2220">
    <property type="match status" value="1"/>
</dbReference>
<evidence type="ECO:0000259" key="5">
    <source>
        <dbReference type="PROSITE" id="PS50865"/>
    </source>
</evidence>
<dbReference type="Pfam" id="PF01753">
    <property type="entry name" value="zf-MYND"/>
    <property type="match status" value="1"/>
</dbReference>
<keyword evidence="1" id="KW-0479">Metal-binding</keyword>
<evidence type="ECO:0000313" key="6">
    <source>
        <dbReference type="EMBL" id="KAK2554704.1"/>
    </source>
</evidence>
<keyword evidence="3" id="KW-0862">Zinc</keyword>
<protein>
    <recommendedName>
        <fullName evidence="5">MYND-type domain-containing protein</fullName>
    </recommendedName>
</protein>
<dbReference type="EMBL" id="JARQWQ010000067">
    <property type="protein sequence ID" value="KAK2554704.1"/>
    <property type="molecule type" value="Genomic_DNA"/>
</dbReference>
<evidence type="ECO:0000256" key="1">
    <source>
        <dbReference type="ARBA" id="ARBA00022723"/>
    </source>
</evidence>
<reference evidence="6" key="1">
    <citation type="journal article" date="2023" name="G3 (Bethesda)">
        <title>Whole genome assembly and annotation of the endangered Caribbean coral Acropora cervicornis.</title>
        <authorList>
            <person name="Selwyn J.D."/>
            <person name="Vollmer S.V."/>
        </authorList>
    </citation>
    <scope>NUCLEOTIDE SEQUENCE</scope>
    <source>
        <strain evidence="6">K2</strain>
    </source>
</reference>
<gene>
    <name evidence="6" type="ORF">P5673_023660</name>
</gene>